<evidence type="ECO:0000256" key="12">
    <source>
        <dbReference type="ARBA" id="ARBA00022741"/>
    </source>
</evidence>
<dbReference type="KEGG" id="rhf:EUB48_08880"/>
<dbReference type="OrthoDB" id="9803667at2"/>
<dbReference type="FunFam" id="3.40.50.620:FF:000021">
    <property type="entry name" value="Riboflavin biosynthesis protein"/>
    <property type="match status" value="1"/>
</dbReference>
<dbReference type="GO" id="GO:0008531">
    <property type="term" value="F:riboflavin kinase activity"/>
    <property type="evidence" value="ECO:0007669"/>
    <property type="project" value="UniProtKB-EC"/>
</dbReference>
<dbReference type="EC" id="2.7.7.2" evidence="6"/>
<comment type="function">
    <text evidence="1">Catalyzes the phosphorylation of riboflavin to FMN followed by the adenylation of FMN to FAD.</text>
</comment>
<dbReference type="InterPro" id="IPR015864">
    <property type="entry name" value="FAD_synthase"/>
</dbReference>
<protein>
    <recommendedName>
        <fullName evidence="7">Bifunctional riboflavin kinase/FMN adenylyltransferase</fullName>
        <ecNumber evidence="5">2.7.1.26</ecNumber>
        <ecNumber evidence="6">2.7.7.2</ecNumber>
    </recommendedName>
    <alternativeName>
        <fullName evidence="15">Riboflavin biosynthesis protein RibF</fullName>
    </alternativeName>
</protein>
<dbReference type="Pfam" id="PF06574">
    <property type="entry name" value="FAD_syn"/>
    <property type="match status" value="1"/>
</dbReference>
<evidence type="ECO:0000256" key="5">
    <source>
        <dbReference type="ARBA" id="ARBA00012105"/>
    </source>
</evidence>
<dbReference type="InterPro" id="IPR023468">
    <property type="entry name" value="Riboflavin_kinase"/>
</dbReference>
<evidence type="ECO:0000256" key="7">
    <source>
        <dbReference type="ARBA" id="ARBA00018483"/>
    </source>
</evidence>
<keyword evidence="13" id="KW-0274">FAD</keyword>
<dbReference type="PANTHER" id="PTHR22749">
    <property type="entry name" value="RIBOFLAVIN KINASE/FMN ADENYLYLTRANSFERASE"/>
    <property type="match status" value="1"/>
</dbReference>
<evidence type="ECO:0000256" key="6">
    <source>
        <dbReference type="ARBA" id="ARBA00012393"/>
    </source>
</evidence>
<evidence type="ECO:0000256" key="13">
    <source>
        <dbReference type="ARBA" id="ARBA00022827"/>
    </source>
</evidence>
<evidence type="ECO:0000256" key="10">
    <source>
        <dbReference type="ARBA" id="ARBA00022679"/>
    </source>
</evidence>
<evidence type="ECO:0000256" key="17">
    <source>
        <dbReference type="ARBA" id="ARBA00049494"/>
    </source>
</evidence>
<dbReference type="GO" id="GO:0009398">
    <property type="term" value="P:FMN biosynthetic process"/>
    <property type="evidence" value="ECO:0007669"/>
    <property type="project" value="TreeGrafter"/>
</dbReference>
<dbReference type="EC" id="2.7.1.26" evidence="5"/>
<keyword evidence="10" id="KW-0808">Transferase</keyword>
<dbReference type="GO" id="GO:0005524">
    <property type="term" value="F:ATP binding"/>
    <property type="evidence" value="ECO:0007669"/>
    <property type="project" value="UniProtKB-KW"/>
</dbReference>
<comment type="catalytic activity">
    <reaction evidence="16">
        <text>riboflavin + ATP = FMN + ADP + H(+)</text>
        <dbReference type="Rhea" id="RHEA:14357"/>
        <dbReference type="ChEBI" id="CHEBI:15378"/>
        <dbReference type="ChEBI" id="CHEBI:30616"/>
        <dbReference type="ChEBI" id="CHEBI:57986"/>
        <dbReference type="ChEBI" id="CHEBI:58210"/>
        <dbReference type="ChEBI" id="CHEBI:456216"/>
        <dbReference type="EC" id="2.7.1.26"/>
    </reaction>
</comment>
<keyword evidence="9" id="KW-0288">FMN</keyword>
<reference evidence="19 20" key="1">
    <citation type="submission" date="2019-01" db="EMBL/GenBank/DDBJ databases">
        <title>Genomic insights into a novel species Rhodoferax sp.</title>
        <authorList>
            <person name="Jin L."/>
        </authorList>
    </citation>
    <scope>NUCLEOTIDE SEQUENCE [LARGE SCALE GENOMIC DNA]</scope>
    <source>
        <strain evidence="19 20">CHu59-6-5</strain>
    </source>
</reference>
<dbReference type="UniPathway" id="UPA00277">
    <property type="reaction ID" value="UER00407"/>
</dbReference>
<dbReference type="EMBL" id="CP035503">
    <property type="protein sequence ID" value="QDL39717.1"/>
    <property type="molecule type" value="Genomic_DNA"/>
</dbReference>
<dbReference type="Gene3D" id="3.40.50.620">
    <property type="entry name" value="HUPs"/>
    <property type="match status" value="1"/>
</dbReference>
<evidence type="ECO:0000256" key="9">
    <source>
        <dbReference type="ARBA" id="ARBA00022643"/>
    </source>
</evidence>
<evidence type="ECO:0000256" key="8">
    <source>
        <dbReference type="ARBA" id="ARBA00022630"/>
    </source>
</evidence>
<dbReference type="SUPFAM" id="SSF52374">
    <property type="entry name" value="Nucleotidylyl transferase"/>
    <property type="match status" value="1"/>
</dbReference>
<evidence type="ECO:0000313" key="20">
    <source>
        <dbReference type="Proteomes" id="UP000316798"/>
    </source>
</evidence>
<evidence type="ECO:0000256" key="16">
    <source>
        <dbReference type="ARBA" id="ARBA00047880"/>
    </source>
</evidence>
<organism evidence="19 20">
    <name type="scientific">Rhodoferax sediminis</name>
    <dbReference type="NCBI Taxonomy" id="2509614"/>
    <lineage>
        <taxon>Bacteria</taxon>
        <taxon>Pseudomonadati</taxon>
        <taxon>Pseudomonadota</taxon>
        <taxon>Betaproteobacteria</taxon>
        <taxon>Burkholderiales</taxon>
        <taxon>Comamonadaceae</taxon>
        <taxon>Rhodoferax</taxon>
    </lineage>
</organism>
<sequence length="268" mass="29337">MSIGMFDGVHRGHRCVLARLREQGRRFGLPTVVLTFDPHPRAVLNPSAAPQMLSPLADRLKLLAATGDVDHCLVLPFDLRRSEESAESFVQDTLLGRLRMRALVVGENFACGRGRSGDVRRMRALGERHGFDVHAIALHSAPVIDLFGPCSSTATRRLIHSGDVRAASLLLDRPHELTCAVEAVSAMPIMALDARVPDDMCAPPADHYAGAVCNRRSGAGWTPAVLHMREDARTHRRLVRIENALAAECGDLISLRFFDKAAPSERFA</sequence>
<evidence type="ECO:0000256" key="11">
    <source>
        <dbReference type="ARBA" id="ARBA00022695"/>
    </source>
</evidence>
<evidence type="ECO:0000256" key="15">
    <source>
        <dbReference type="ARBA" id="ARBA00032176"/>
    </source>
</evidence>
<evidence type="ECO:0000256" key="2">
    <source>
        <dbReference type="ARBA" id="ARBA00004726"/>
    </source>
</evidence>
<dbReference type="CDD" id="cd02064">
    <property type="entry name" value="FAD_synthetase_N"/>
    <property type="match status" value="1"/>
</dbReference>
<keyword evidence="20" id="KW-1185">Reference proteome</keyword>
<comment type="pathway">
    <text evidence="3">Cofactor biosynthesis; FMN biosynthesis; FMN from riboflavin (ATP route): step 1/1.</text>
</comment>
<keyword evidence="14" id="KW-0067">ATP-binding</keyword>
<evidence type="ECO:0000259" key="18">
    <source>
        <dbReference type="Pfam" id="PF06574"/>
    </source>
</evidence>
<dbReference type="Proteomes" id="UP000316798">
    <property type="component" value="Chromosome"/>
</dbReference>
<comment type="catalytic activity">
    <reaction evidence="17">
        <text>FMN + ATP + H(+) = FAD + diphosphate</text>
        <dbReference type="Rhea" id="RHEA:17237"/>
        <dbReference type="ChEBI" id="CHEBI:15378"/>
        <dbReference type="ChEBI" id="CHEBI:30616"/>
        <dbReference type="ChEBI" id="CHEBI:33019"/>
        <dbReference type="ChEBI" id="CHEBI:57692"/>
        <dbReference type="ChEBI" id="CHEBI:58210"/>
        <dbReference type="EC" id="2.7.7.2"/>
    </reaction>
</comment>
<dbReference type="GO" id="GO:0009231">
    <property type="term" value="P:riboflavin biosynthetic process"/>
    <property type="evidence" value="ECO:0007669"/>
    <property type="project" value="InterPro"/>
</dbReference>
<evidence type="ECO:0000256" key="14">
    <source>
        <dbReference type="ARBA" id="ARBA00022840"/>
    </source>
</evidence>
<name>A0A515DH63_9BURK</name>
<dbReference type="InterPro" id="IPR014729">
    <property type="entry name" value="Rossmann-like_a/b/a_fold"/>
</dbReference>
<dbReference type="PANTHER" id="PTHR22749:SF6">
    <property type="entry name" value="RIBOFLAVIN KINASE"/>
    <property type="match status" value="1"/>
</dbReference>
<accession>A0A515DH63</accession>
<evidence type="ECO:0000313" key="19">
    <source>
        <dbReference type="EMBL" id="QDL39717.1"/>
    </source>
</evidence>
<proteinExistence type="inferred from homology"/>
<evidence type="ECO:0000256" key="1">
    <source>
        <dbReference type="ARBA" id="ARBA00002121"/>
    </source>
</evidence>
<dbReference type="GO" id="GO:0006747">
    <property type="term" value="P:FAD biosynthetic process"/>
    <property type="evidence" value="ECO:0007669"/>
    <property type="project" value="UniProtKB-UniPathway"/>
</dbReference>
<comment type="pathway">
    <text evidence="2">Cofactor biosynthesis; FAD biosynthesis; FAD from FMN: step 1/1.</text>
</comment>
<keyword evidence="8" id="KW-0285">Flavoprotein</keyword>
<keyword evidence="12" id="KW-0547">Nucleotide-binding</keyword>
<dbReference type="AlphaFoldDB" id="A0A515DH63"/>
<gene>
    <name evidence="19" type="ORF">EUB48_08880</name>
</gene>
<feature type="domain" description="FAD synthetase" evidence="18">
    <location>
        <begin position="1"/>
        <end position="137"/>
    </location>
</feature>
<dbReference type="GO" id="GO:0003919">
    <property type="term" value="F:FMN adenylyltransferase activity"/>
    <property type="evidence" value="ECO:0007669"/>
    <property type="project" value="UniProtKB-EC"/>
</dbReference>
<evidence type="ECO:0000256" key="4">
    <source>
        <dbReference type="ARBA" id="ARBA00010214"/>
    </source>
</evidence>
<keyword evidence="11" id="KW-0548">Nucleotidyltransferase</keyword>
<evidence type="ECO:0000256" key="3">
    <source>
        <dbReference type="ARBA" id="ARBA00005201"/>
    </source>
</evidence>
<comment type="similarity">
    <text evidence="4">Belongs to the RibF family.</text>
</comment>